<sequence>MMCCGVFKVARGNGCCLFCPGRLDIQSLPRFDLRRHFKYSSIFDALIDEDLAHLSKKAAVFNEKYKGKLRHKLLKAIQEYEHLDEQVDIISYYIHIIYSVNTTNEDIAKRQNQLKATMAAAIQPNFVFMELEIAELPEEVIEEQMRSSKGMLNFYSGYLSSVRRRSPHVLSEAVERALLVRAPWVGKSAVIDYYRKQIGGATFEMGGESMPLSEILSFVMNVKQERRHEAQRAVHSGLRKQMIDKFAALSLNVVAGSWHIEGKERQYSTLRAMRNVANNVSDKTVDALIHAGATVAVDLTRRYYKLKKEILKRKGVLQTFSFSDRLAPLPLKSNEHVFGWEESTRIVREGYQSFSPTMAKLFDTLLAEGRIDAPATAGKLTPRCYLGTPTTGPFILLEHTGQHHCVETLAHEAGHAIHSILSYRQGNLQLAPPLTIAEMASLMGERIVFDHILQKTADPEERLSHLLRHLDGWTSTVTRQLMFDHFEERVHTARAEGTVSDSAFTTMWTETLIKYYGKEGEVFDSYTHTDLDWARIPHFHTTPFYVYAYAFSELAVGSLYGVYKRSAEGFEEKYLEVLRAGNKKSFEEVMTPFGLNPSSETFWVDAMMATGGSVLDEAEALAAQLGLA</sequence>
<dbReference type="GO" id="GO:0006508">
    <property type="term" value="P:proteolysis"/>
    <property type="evidence" value="ECO:0007669"/>
    <property type="project" value="UniProtKB-KW"/>
</dbReference>
<accession>A0A2A9MFU8</accession>
<keyword evidence="4 6" id="KW-0862">Zinc</keyword>
<keyword evidence="1 6" id="KW-0645">Protease</keyword>
<evidence type="ECO:0000313" key="9">
    <source>
        <dbReference type="Proteomes" id="UP000224006"/>
    </source>
</evidence>
<dbReference type="SUPFAM" id="SSF55486">
    <property type="entry name" value="Metalloproteases ('zincins'), catalytic domain"/>
    <property type="match status" value="1"/>
</dbReference>
<comment type="cofactor">
    <cofactor evidence="6">
        <name>Zn(2+)</name>
        <dbReference type="ChEBI" id="CHEBI:29105"/>
    </cofactor>
    <text evidence="6">Binds 1 zinc ion.</text>
</comment>
<dbReference type="KEGG" id="bbes:BESB_060180"/>
<evidence type="ECO:0000256" key="4">
    <source>
        <dbReference type="ARBA" id="ARBA00022833"/>
    </source>
</evidence>
<evidence type="ECO:0000256" key="6">
    <source>
        <dbReference type="RuleBase" id="RU003435"/>
    </source>
</evidence>
<dbReference type="InterPro" id="IPR001567">
    <property type="entry name" value="Pept_M3A_M3B_dom"/>
</dbReference>
<evidence type="ECO:0000256" key="3">
    <source>
        <dbReference type="ARBA" id="ARBA00022801"/>
    </source>
</evidence>
<keyword evidence="3 6" id="KW-0378">Hydrolase</keyword>
<reference evidence="8 9" key="1">
    <citation type="submission" date="2017-09" db="EMBL/GenBank/DDBJ databases">
        <title>Genome sequencing of Besnoitia besnoiti strain Bb-Ger1.</title>
        <authorList>
            <person name="Schares G."/>
            <person name="Venepally P."/>
            <person name="Lorenzi H.A."/>
        </authorList>
    </citation>
    <scope>NUCLEOTIDE SEQUENCE [LARGE SCALE GENOMIC DNA]</scope>
    <source>
        <strain evidence="8 9">Bb-Ger1</strain>
    </source>
</reference>
<dbReference type="RefSeq" id="XP_029219140.1">
    <property type="nucleotide sequence ID" value="XM_029364432.1"/>
</dbReference>
<dbReference type="GeneID" id="40310946"/>
<comment type="similarity">
    <text evidence="6">Belongs to the peptidase M3 family.</text>
</comment>
<evidence type="ECO:0000256" key="2">
    <source>
        <dbReference type="ARBA" id="ARBA00022723"/>
    </source>
</evidence>
<evidence type="ECO:0000259" key="7">
    <source>
        <dbReference type="Pfam" id="PF01432"/>
    </source>
</evidence>
<protein>
    <submittedName>
        <fullName evidence="8">Peptidase family M3 protein</fullName>
    </submittedName>
</protein>
<dbReference type="STRING" id="94643.A0A2A9MFU8"/>
<feature type="domain" description="Peptidase M3A/M3B catalytic" evidence="7">
    <location>
        <begin position="367"/>
        <end position="608"/>
    </location>
</feature>
<dbReference type="EMBL" id="NWUJ01000005">
    <property type="protein sequence ID" value="PFH35131.1"/>
    <property type="molecule type" value="Genomic_DNA"/>
</dbReference>
<dbReference type="AlphaFoldDB" id="A0A2A9MFU8"/>
<dbReference type="GO" id="GO:0046872">
    <property type="term" value="F:metal ion binding"/>
    <property type="evidence" value="ECO:0007669"/>
    <property type="project" value="UniProtKB-UniRule"/>
</dbReference>
<evidence type="ECO:0000313" key="8">
    <source>
        <dbReference type="EMBL" id="PFH35131.1"/>
    </source>
</evidence>
<keyword evidence="2 6" id="KW-0479">Metal-binding</keyword>
<dbReference type="VEuPathDB" id="ToxoDB:BESB_060180"/>
<evidence type="ECO:0000256" key="1">
    <source>
        <dbReference type="ARBA" id="ARBA00022670"/>
    </source>
</evidence>
<dbReference type="InterPro" id="IPR045090">
    <property type="entry name" value="Pept_M3A_M3B"/>
</dbReference>
<dbReference type="PANTHER" id="PTHR11804">
    <property type="entry name" value="PROTEASE M3 THIMET OLIGOPEPTIDASE-RELATED"/>
    <property type="match status" value="1"/>
</dbReference>
<dbReference type="Gene3D" id="1.10.1370.20">
    <property type="entry name" value="Oligoendopeptidase f, C-terminal domain"/>
    <property type="match status" value="1"/>
</dbReference>
<dbReference type="OrthoDB" id="397118at2759"/>
<gene>
    <name evidence="8" type="ORF">BESB_060180</name>
</gene>
<dbReference type="GO" id="GO:0006518">
    <property type="term" value="P:peptide metabolic process"/>
    <property type="evidence" value="ECO:0007669"/>
    <property type="project" value="TreeGrafter"/>
</dbReference>
<dbReference type="Pfam" id="PF01432">
    <property type="entry name" value="Peptidase_M3"/>
    <property type="match status" value="1"/>
</dbReference>
<comment type="caution">
    <text evidence="8">The sequence shown here is derived from an EMBL/GenBank/DDBJ whole genome shotgun (WGS) entry which is preliminary data.</text>
</comment>
<dbReference type="Gene3D" id="1.20.140.70">
    <property type="entry name" value="Oligopeptidase f, N-terminal domain"/>
    <property type="match status" value="1"/>
</dbReference>
<dbReference type="PANTHER" id="PTHR11804:SF5">
    <property type="entry name" value="OLIGOENDOPEPTIDASE F"/>
    <property type="match status" value="1"/>
</dbReference>
<dbReference type="GO" id="GO:0004222">
    <property type="term" value="F:metalloendopeptidase activity"/>
    <property type="evidence" value="ECO:0007669"/>
    <property type="project" value="InterPro"/>
</dbReference>
<evidence type="ECO:0000256" key="5">
    <source>
        <dbReference type="ARBA" id="ARBA00023049"/>
    </source>
</evidence>
<name>A0A2A9MFU8_BESBE</name>
<keyword evidence="9" id="KW-1185">Reference proteome</keyword>
<keyword evidence="5 6" id="KW-0482">Metalloprotease</keyword>
<dbReference type="InterPro" id="IPR042088">
    <property type="entry name" value="OligoPept_F_C"/>
</dbReference>
<organism evidence="8 9">
    <name type="scientific">Besnoitia besnoiti</name>
    <name type="common">Apicomplexan protozoan</name>
    <dbReference type="NCBI Taxonomy" id="94643"/>
    <lineage>
        <taxon>Eukaryota</taxon>
        <taxon>Sar</taxon>
        <taxon>Alveolata</taxon>
        <taxon>Apicomplexa</taxon>
        <taxon>Conoidasida</taxon>
        <taxon>Coccidia</taxon>
        <taxon>Eucoccidiorida</taxon>
        <taxon>Eimeriorina</taxon>
        <taxon>Sarcocystidae</taxon>
        <taxon>Besnoitia</taxon>
    </lineage>
</organism>
<dbReference type="Proteomes" id="UP000224006">
    <property type="component" value="Chromosome V"/>
</dbReference>
<proteinExistence type="inferred from homology"/>